<feature type="signal peptide" evidence="2">
    <location>
        <begin position="1"/>
        <end position="21"/>
    </location>
</feature>
<evidence type="ECO:0000256" key="2">
    <source>
        <dbReference type="SAM" id="SignalP"/>
    </source>
</evidence>
<dbReference type="EMBL" id="JAQQWP010000010">
    <property type="protein sequence ID" value="KAK8096887.1"/>
    <property type="molecule type" value="Genomic_DNA"/>
</dbReference>
<evidence type="ECO:0000313" key="4">
    <source>
        <dbReference type="Proteomes" id="UP001392437"/>
    </source>
</evidence>
<dbReference type="Proteomes" id="UP001392437">
    <property type="component" value="Unassembled WGS sequence"/>
</dbReference>
<accession>A0AAW0QA33</accession>
<proteinExistence type="predicted"/>
<evidence type="ECO:0000313" key="3">
    <source>
        <dbReference type="EMBL" id="KAK8096887.1"/>
    </source>
</evidence>
<sequence length="287" mass="29966">MHSSLVFAAAATAIFARGVDAGPFGVLEGRDFGFSVAYESGLTFSTSKPPAHTLSLKDVLYDVPQITFADPAAAAASSPQYLSFLEISSVPWLDGLDDYMMSFPWIQANGTAAANNGTLVGSKSGWRRSDAGETETGEVLNATMHVWRQNPEMLNYLFGAGNSMRMPLFWQVAGIWANTTSRVDTNGIWRASIEFKIRNETGVARCDVDGNGAKITGVKATATCTTTAAASPTPTTPAKGGPSGVQTGASGEPTAASGTESAKSSASCLVTSVLWVVMSLAFILGTV</sequence>
<keyword evidence="4" id="KW-1185">Reference proteome</keyword>
<feature type="region of interest" description="Disordered" evidence="1">
    <location>
        <begin position="227"/>
        <end position="259"/>
    </location>
</feature>
<dbReference type="AlphaFoldDB" id="A0AAW0QA33"/>
<reference evidence="3 4" key="1">
    <citation type="submission" date="2023-01" db="EMBL/GenBank/DDBJ databases">
        <title>Analysis of 21 Apiospora genomes using comparative genomics revels a genus with tremendous synthesis potential of carbohydrate active enzymes and secondary metabolites.</title>
        <authorList>
            <person name="Sorensen T."/>
        </authorList>
    </citation>
    <scope>NUCLEOTIDE SEQUENCE [LARGE SCALE GENOMIC DNA]</scope>
    <source>
        <strain evidence="3 4">CBS 117206</strain>
    </source>
</reference>
<comment type="caution">
    <text evidence="3">The sequence shown here is derived from an EMBL/GenBank/DDBJ whole genome shotgun (WGS) entry which is preliminary data.</text>
</comment>
<feature type="compositionally biased region" description="Low complexity" evidence="1">
    <location>
        <begin position="227"/>
        <end position="238"/>
    </location>
</feature>
<feature type="chain" id="PRO_5043732338" evidence="2">
    <location>
        <begin position="22"/>
        <end position="287"/>
    </location>
</feature>
<protein>
    <submittedName>
        <fullName evidence="3">Uncharacterized protein</fullName>
    </submittedName>
</protein>
<gene>
    <name evidence="3" type="ORF">PG999_012831</name>
</gene>
<keyword evidence="2" id="KW-0732">Signal</keyword>
<evidence type="ECO:0000256" key="1">
    <source>
        <dbReference type="SAM" id="MobiDB-lite"/>
    </source>
</evidence>
<organism evidence="3 4">
    <name type="scientific">Apiospora kogelbergensis</name>
    <dbReference type="NCBI Taxonomy" id="1337665"/>
    <lineage>
        <taxon>Eukaryota</taxon>
        <taxon>Fungi</taxon>
        <taxon>Dikarya</taxon>
        <taxon>Ascomycota</taxon>
        <taxon>Pezizomycotina</taxon>
        <taxon>Sordariomycetes</taxon>
        <taxon>Xylariomycetidae</taxon>
        <taxon>Amphisphaeriales</taxon>
        <taxon>Apiosporaceae</taxon>
        <taxon>Apiospora</taxon>
    </lineage>
</organism>
<name>A0AAW0QA33_9PEZI</name>